<reference evidence="6 7" key="1">
    <citation type="submission" date="2015-01" db="EMBL/GenBank/DDBJ databases">
        <title>Draft Genome Sequence of the Biocontrol and Plant Growth-Promoting Rhizobacteria (PGPR) Pseudomonas fluorescens UM270.</title>
        <authorList>
            <person name="Hernandez-Salmeron J.E."/>
            <person name="Santoyo G."/>
            <person name="Moreno-Hagelsieb G."/>
            <person name="Hernandez-Leon R."/>
        </authorList>
    </citation>
    <scope>NUCLEOTIDE SEQUENCE [LARGE SCALE GENOMIC DNA]</scope>
    <source>
        <strain evidence="6 7">UM270</strain>
    </source>
</reference>
<comment type="subcellular location">
    <subcellularLocation>
        <location evidence="1">Secreted</location>
    </subcellularLocation>
</comment>
<dbReference type="Gene3D" id="2.30.110.50">
    <property type="match status" value="1"/>
</dbReference>
<dbReference type="Pfam" id="PF22178">
    <property type="entry name" value="Gp5_trimer_C"/>
    <property type="match status" value="1"/>
</dbReference>
<dbReference type="Gene3D" id="3.55.50.10">
    <property type="entry name" value="Baseplate protein-like domains"/>
    <property type="match status" value="1"/>
</dbReference>
<dbReference type="OrthoDB" id="9762420at2"/>
<dbReference type="GO" id="GO:0005576">
    <property type="term" value="C:extracellular region"/>
    <property type="evidence" value="ECO:0007669"/>
    <property type="project" value="UniProtKB-SubCell"/>
</dbReference>
<dbReference type="NCBIfam" id="TIGR03361">
    <property type="entry name" value="VI_Rhs_Vgr"/>
    <property type="match status" value="1"/>
</dbReference>
<dbReference type="Gene3D" id="4.10.220.110">
    <property type="match status" value="1"/>
</dbReference>
<evidence type="ECO:0000313" key="7">
    <source>
        <dbReference type="Proteomes" id="UP000032101"/>
    </source>
</evidence>
<proteinExistence type="inferred from homology"/>
<dbReference type="PANTHER" id="PTHR32305:SF15">
    <property type="entry name" value="PROTEIN RHSA-RELATED"/>
    <property type="match status" value="1"/>
</dbReference>
<dbReference type="SUPFAM" id="SSF69255">
    <property type="entry name" value="gp5 N-terminal domain-like"/>
    <property type="match status" value="1"/>
</dbReference>
<evidence type="ECO:0000256" key="1">
    <source>
        <dbReference type="ARBA" id="ARBA00004613"/>
    </source>
</evidence>
<dbReference type="Proteomes" id="UP000032101">
    <property type="component" value="Unassembled WGS sequence"/>
</dbReference>
<evidence type="ECO:0000259" key="5">
    <source>
        <dbReference type="Pfam" id="PF22178"/>
    </source>
</evidence>
<dbReference type="InterPro" id="IPR017847">
    <property type="entry name" value="T6SS_RhsGE_Vgr_subset"/>
</dbReference>
<feature type="domain" description="Gp5/Type VI secretion system Vgr protein OB-fold" evidence="4">
    <location>
        <begin position="378"/>
        <end position="450"/>
    </location>
</feature>
<feature type="domain" description="Gp5/Type VI secretion system Vgr C-terminal trimerisation" evidence="5">
    <location>
        <begin position="468"/>
        <end position="569"/>
    </location>
</feature>
<dbReference type="EMBL" id="JXNZ01000152">
    <property type="protein sequence ID" value="KIQ58326.1"/>
    <property type="molecule type" value="Genomic_DNA"/>
</dbReference>
<dbReference type="InterPro" id="IPR006533">
    <property type="entry name" value="T6SS_Vgr_RhsGE"/>
</dbReference>
<dbReference type="RefSeq" id="WP_042730818.1">
    <property type="nucleotide sequence ID" value="NZ_JXNZ01000152.1"/>
</dbReference>
<protein>
    <submittedName>
        <fullName evidence="6">Type IV secretion protein Rhs</fullName>
    </submittedName>
</protein>
<sequence>MVAPAHLPRFTLTLDGVPHALKVLEFTGKEAISQPYRVDLELVSERPDLALEELLHRQAFLGLDDHGRGLHGQVYSVAQGDSGKRLTRYRITLVPRLAYLRHRINQRIFQHLSVPAIVARILGEHGIQGDAFQFSLGGQYPEREYCVQYAESDLAFIERLCAEVGIHYHFRHSPGGHLLVFGDDQTVFPRLPEPTRYLPGNGMAASEPTITRLAVRLEARTTAVTLRDHDFRKPGLVLQADVDSQQLPALEDYRYPGQFADREQGRHLAQRALERHGADYQLAQGHSDQRALASGHFLHIQGHPRAPWNDLWLLTAITHHGRQPQVLEDASDDGLEDFQGYRNTFHATPWDVLYRPPLAQEKPRAHGYQSAVVTGPVDSEIHCDAFGRVKVQLVWDRDGQGDEHASCWLRVASGWAHDRYGAAMIPRVGMEVLVGFIDGDVDKPLVVGCLPNGANPVPLDLPADKTRSILRSQSSPGGGGYNELRIEDRKGAEEIYLRAQRDWTQHVLHDQRVQVDHERSIVVTGASRHELKADELRTTHGRRQAEVRQDDHLRVIGERHIHVTSQALSAAQQYHVGAGQQVVLDAGVSATIQAGGHWINIGAGGIFSSVPIEVGGAPMAVMGAAPGVSRGPESPLAAAAPRLSLGQILSLQGQAPFCEECERCRMGVCSMPPDLHGPAVFQVRP</sequence>
<gene>
    <name evidence="6" type="ORF">RL74_16270</name>
</gene>
<dbReference type="InterPro" id="IPR050708">
    <property type="entry name" value="T6SS_VgrG/RHS"/>
</dbReference>
<comment type="similarity">
    <text evidence="2">Belongs to the VgrG protein family.</text>
</comment>
<name>A0A0D0NGI0_PSEFL</name>
<evidence type="ECO:0000313" key="6">
    <source>
        <dbReference type="EMBL" id="KIQ58326.1"/>
    </source>
</evidence>
<dbReference type="Gene3D" id="2.40.50.230">
    <property type="entry name" value="Gp5 N-terminal domain"/>
    <property type="match status" value="1"/>
</dbReference>
<evidence type="ECO:0000256" key="3">
    <source>
        <dbReference type="ARBA" id="ARBA00022525"/>
    </source>
</evidence>
<dbReference type="NCBIfam" id="TIGR01646">
    <property type="entry name" value="vgr_GE"/>
    <property type="match status" value="1"/>
</dbReference>
<dbReference type="InterPro" id="IPR006531">
    <property type="entry name" value="Gp5/Vgr_OB"/>
</dbReference>
<dbReference type="InterPro" id="IPR054030">
    <property type="entry name" value="Gp5_Vgr_C"/>
</dbReference>
<accession>A0A0D0NGI0</accession>
<dbReference type="InterPro" id="IPR037026">
    <property type="entry name" value="Vgr_OB-fold_dom_sf"/>
</dbReference>
<dbReference type="SUPFAM" id="SSF69349">
    <property type="entry name" value="Phage fibre proteins"/>
    <property type="match status" value="1"/>
</dbReference>
<comment type="caution">
    <text evidence="6">The sequence shown here is derived from an EMBL/GenBank/DDBJ whole genome shotgun (WGS) entry which is preliminary data.</text>
</comment>
<dbReference type="Pfam" id="PF04717">
    <property type="entry name" value="Phage_base_V"/>
    <property type="match status" value="1"/>
</dbReference>
<dbReference type="Pfam" id="PF05954">
    <property type="entry name" value="Phage_GPD"/>
    <property type="match status" value="1"/>
</dbReference>
<evidence type="ECO:0000259" key="4">
    <source>
        <dbReference type="Pfam" id="PF04717"/>
    </source>
</evidence>
<dbReference type="PATRIC" id="fig|294.124.peg.3357"/>
<keyword evidence="3" id="KW-0964">Secreted</keyword>
<dbReference type="AlphaFoldDB" id="A0A0D0NGI0"/>
<evidence type="ECO:0000256" key="2">
    <source>
        <dbReference type="ARBA" id="ARBA00005558"/>
    </source>
</evidence>
<organism evidence="6 7">
    <name type="scientific">Pseudomonas fluorescens</name>
    <dbReference type="NCBI Taxonomy" id="294"/>
    <lineage>
        <taxon>Bacteria</taxon>
        <taxon>Pseudomonadati</taxon>
        <taxon>Pseudomonadota</taxon>
        <taxon>Gammaproteobacteria</taxon>
        <taxon>Pseudomonadales</taxon>
        <taxon>Pseudomonadaceae</taxon>
        <taxon>Pseudomonas</taxon>
    </lineage>
</organism>
<dbReference type="PANTHER" id="PTHR32305">
    <property type="match status" value="1"/>
</dbReference>
<dbReference type="SUPFAM" id="SSF69279">
    <property type="entry name" value="Phage tail proteins"/>
    <property type="match status" value="2"/>
</dbReference>